<dbReference type="EMBL" id="JAGTJQ010000001">
    <property type="protein sequence ID" value="KAH7040749.1"/>
    <property type="molecule type" value="Genomic_DNA"/>
</dbReference>
<keyword evidence="4" id="KW-1185">Reference proteome</keyword>
<dbReference type="InterPro" id="IPR002937">
    <property type="entry name" value="Amino_oxidase"/>
</dbReference>
<gene>
    <name evidence="3" type="ORF">B0I36DRAFT_311385</name>
</gene>
<reference evidence="3" key="1">
    <citation type="journal article" date="2021" name="Nat. Commun.">
        <title>Genetic determinants of endophytism in the Arabidopsis root mycobiome.</title>
        <authorList>
            <person name="Mesny F."/>
            <person name="Miyauchi S."/>
            <person name="Thiergart T."/>
            <person name="Pickel B."/>
            <person name="Atanasova L."/>
            <person name="Karlsson M."/>
            <person name="Huettel B."/>
            <person name="Barry K.W."/>
            <person name="Haridas S."/>
            <person name="Chen C."/>
            <person name="Bauer D."/>
            <person name="Andreopoulos W."/>
            <person name="Pangilinan J."/>
            <person name="LaButti K."/>
            <person name="Riley R."/>
            <person name="Lipzen A."/>
            <person name="Clum A."/>
            <person name="Drula E."/>
            <person name="Henrissat B."/>
            <person name="Kohler A."/>
            <person name="Grigoriev I.V."/>
            <person name="Martin F.M."/>
            <person name="Hacquard S."/>
        </authorList>
    </citation>
    <scope>NUCLEOTIDE SEQUENCE</scope>
    <source>
        <strain evidence="3">MPI-CAGE-CH-0230</strain>
    </source>
</reference>
<dbReference type="InterPro" id="IPR050464">
    <property type="entry name" value="Zeta_carotene_desat/Oxidored"/>
</dbReference>
<feature type="transmembrane region" description="Helical" evidence="1">
    <location>
        <begin position="466"/>
        <end position="483"/>
    </location>
</feature>
<name>A0A9P8YKM1_9PEZI</name>
<proteinExistence type="predicted"/>
<dbReference type="SUPFAM" id="SSF51905">
    <property type="entry name" value="FAD/NAD(P)-binding domain"/>
    <property type="match status" value="1"/>
</dbReference>
<dbReference type="PANTHER" id="PTHR42923">
    <property type="entry name" value="PROTOPORPHYRINOGEN OXIDASE"/>
    <property type="match status" value="1"/>
</dbReference>
<keyword evidence="1" id="KW-0812">Transmembrane</keyword>
<evidence type="ECO:0000313" key="4">
    <source>
        <dbReference type="Proteomes" id="UP000756346"/>
    </source>
</evidence>
<dbReference type="Proteomes" id="UP000756346">
    <property type="component" value="Unassembled WGS sequence"/>
</dbReference>
<evidence type="ECO:0000256" key="1">
    <source>
        <dbReference type="SAM" id="Phobius"/>
    </source>
</evidence>
<organism evidence="3 4">
    <name type="scientific">Microdochium trichocladiopsis</name>
    <dbReference type="NCBI Taxonomy" id="1682393"/>
    <lineage>
        <taxon>Eukaryota</taxon>
        <taxon>Fungi</taxon>
        <taxon>Dikarya</taxon>
        <taxon>Ascomycota</taxon>
        <taxon>Pezizomycotina</taxon>
        <taxon>Sordariomycetes</taxon>
        <taxon>Xylariomycetidae</taxon>
        <taxon>Xylariales</taxon>
        <taxon>Microdochiaceae</taxon>
        <taxon>Microdochium</taxon>
    </lineage>
</organism>
<accession>A0A9P8YKM1</accession>
<keyword evidence="1" id="KW-0472">Membrane</keyword>
<comment type="caution">
    <text evidence="3">The sequence shown here is derived from an EMBL/GenBank/DDBJ whole genome shotgun (WGS) entry which is preliminary data.</text>
</comment>
<dbReference type="OrthoDB" id="5977668at2759"/>
<dbReference type="AlphaFoldDB" id="A0A9P8YKM1"/>
<dbReference type="Pfam" id="PF01593">
    <property type="entry name" value="Amino_oxidase"/>
    <property type="match status" value="1"/>
</dbReference>
<dbReference type="GO" id="GO:0016491">
    <property type="term" value="F:oxidoreductase activity"/>
    <property type="evidence" value="ECO:0007669"/>
    <property type="project" value="InterPro"/>
</dbReference>
<dbReference type="GeneID" id="70181915"/>
<protein>
    <submittedName>
        <fullName evidence="3">NAD/FAD-binding-like protein</fullName>
    </submittedName>
</protein>
<sequence length="512" mass="57861">MADRTHLKKIAIVGSGSAGVAALWALNRTHHDVYLYEASDRLGGHVNTVEWKQGKFRTLLDTGFVVFNKAASPNFMSFLNKLSLGTVHTPVTSSVSRDRGAFEWAGAGAGFRAIFSQRLNLLSLRMWRMLFDIVRFSQFASDLLREDDHRKGSASYDETIGQYLDREGYSDAFRDEYLLPLAAGLWSTSPEKCAFELPVVMLVRYMWNHGLLDVSGNSTQWATLENGSRSYVDAVLKGFPPNHLFLKTAVKHVSNTDDGRVNLHLENGRTDMYDHVILATHGDQAYQIISPSATEEEKSILSRLKTQETICVLHADTSLMPKRRRAWAALNHSTMTSRWSSREIEKVSLTYDMNQLQRVPREAFGNVFVTVNPLHEPKAALVQGRCSYSNPVYDQATLRALDLLPRIQNKRGISYVGAWTRHGFHEDGFTSGLHVAKTHLGARLPFDLIDPAYVRGRYPRIGIVDYIIRILLLIVQVFVIDLVERVSRKYRTTKPMLNGRGRHKRGISEKLA</sequence>
<evidence type="ECO:0000313" key="3">
    <source>
        <dbReference type="EMBL" id="KAH7040749.1"/>
    </source>
</evidence>
<keyword evidence="1" id="KW-1133">Transmembrane helix</keyword>
<dbReference type="Gene3D" id="3.90.660.20">
    <property type="entry name" value="Protoporphyrinogen oxidase, mitochondrial, domain 2"/>
    <property type="match status" value="1"/>
</dbReference>
<dbReference type="PANTHER" id="PTHR42923:SF17">
    <property type="entry name" value="AMINE OXIDASE DOMAIN-CONTAINING PROTEIN"/>
    <property type="match status" value="1"/>
</dbReference>
<dbReference type="Gene3D" id="1.10.3110.10">
    <property type="entry name" value="protoporphyrinogen ix oxidase, domain 3"/>
    <property type="match status" value="1"/>
</dbReference>
<feature type="domain" description="Amine oxidase" evidence="2">
    <location>
        <begin position="18"/>
        <end position="346"/>
    </location>
</feature>
<evidence type="ECO:0000259" key="2">
    <source>
        <dbReference type="Pfam" id="PF01593"/>
    </source>
</evidence>
<dbReference type="RefSeq" id="XP_046018804.1">
    <property type="nucleotide sequence ID" value="XM_046152369.1"/>
</dbReference>
<dbReference type="InterPro" id="IPR036188">
    <property type="entry name" value="FAD/NAD-bd_sf"/>
</dbReference>
<dbReference type="Gene3D" id="3.50.50.60">
    <property type="entry name" value="FAD/NAD(P)-binding domain"/>
    <property type="match status" value="1"/>
</dbReference>